<proteinExistence type="predicted"/>
<feature type="region of interest" description="Disordered" evidence="1">
    <location>
        <begin position="1"/>
        <end position="80"/>
    </location>
</feature>
<feature type="compositionally biased region" description="Basic and acidic residues" evidence="1">
    <location>
        <begin position="69"/>
        <end position="80"/>
    </location>
</feature>
<sequence length="80" mass="9045">MLTFFGKTKKVSRPRQGVKQQQTNKAPPPAEEGERKRKTSLRPRSPKLRPPTTTLQPSNSILQISNKSQRGEAIRPQDPI</sequence>
<dbReference type="AlphaFoldDB" id="A0A2N4TMW0"/>
<organism evidence="2 3">
    <name type="scientific">Ralstonia pickettii</name>
    <name type="common">Burkholderia pickettii</name>
    <dbReference type="NCBI Taxonomy" id="329"/>
    <lineage>
        <taxon>Bacteria</taxon>
        <taxon>Pseudomonadati</taxon>
        <taxon>Pseudomonadota</taxon>
        <taxon>Betaproteobacteria</taxon>
        <taxon>Burkholderiales</taxon>
        <taxon>Burkholderiaceae</taxon>
        <taxon>Ralstonia</taxon>
    </lineage>
</organism>
<accession>A0A2N4TMW0</accession>
<reference evidence="2 3" key="1">
    <citation type="submission" date="2017-12" db="EMBL/GenBank/DDBJ databases">
        <title>Draft genome sequence of Ralstonia pickettii 52.</title>
        <authorList>
            <person name="Zheng B."/>
        </authorList>
    </citation>
    <scope>NUCLEOTIDE SEQUENCE [LARGE SCALE GENOMIC DNA]</scope>
    <source>
        <strain evidence="2 3">52</strain>
    </source>
</reference>
<name>A0A2N4TMW0_RALPI</name>
<feature type="compositionally biased region" description="Polar residues" evidence="1">
    <location>
        <begin position="56"/>
        <end position="68"/>
    </location>
</feature>
<evidence type="ECO:0000313" key="3">
    <source>
        <dbReference type="Proteomes" id="UP000234456"/>
    </source>
</evidence>
<evidence type="ECO:0000256" key="1">
    <source>
        <dbReference type="SAM" id="MobiDB-lite"/>
    </source>
</evidence>
<evidence type="ECO:0000313" key="2">
    <source>
        <dbReference type="EMBL" id="PLC41043.1"/>
    </source>
</evidence>
<feature type="compositionally biased region" description="Basic residues" evidence="1">
    <location>
        <begin position="36"/>
        <end position="47"/>
    </location>
</feature>
<dbReference type="EMBL" id="PKQE01000004">
    <property type="protein sequence ID" value="PLC41043.1"/>
    <property type="molecule type" value="Genomic_DNA"/>
</dbReference>
<gene>
    <name evidence="2" type="ORF">C0Q88_15625</name>
</gene>
<protein>
    <submittedName>
        <fullName evidence="2">Uncharacterized protein</fullName>
    </submittedName>
</protein>
<dbReference type="Proteomes" id="UP000234456">
    <property type="component" value="Unassembled WGS sequence"/>
</dbReference>
<comment type="caution">
    <text evidence="2">The sequence shown here is derived from an EMBL/GenBank/DDBJ whole genome shotgun (WGS) entry which is preliminary data.</text>
</comment>